<evidence type="ECO:0000313" key="2">
    <source>
        <dbReference type="EMBL" id="TKA61396.1"/>
    </source>
</evidence>
<evidence type="ECO:0000313" key="3">
    <source>
        <dbReference type="Proteomes" id="UP000309340"/>
    </source>
</evidence>
<accession>A0A4U0WH17</accession>
<dbReference type="EMBL" id="NAJQ01001232">
    <property type="protein sequence ID" value="TKA61396.1"/>
    <property type="molecule type" value="Genomic_DNA"/>
</dbReference>
<feature type="region of interest" description="Disordered" evidence="1">
    <location>
        <begin position="563"/>
        <end position="595"/>
    </location>
</feature>
<dbReference type="Proteomes" id="UP000309340">
    <property type="component" value="Unassembled WGS sequence"/>
</dbReference>
<feature type="compositionally biased region" description="Low complexity" evidence="1">
    <location>
        <begin position="343"/>
        <end position="353"/>
    </location>
</feature>
<name>A0A4U0WH17_9PEZI</name>
<feature type="compositionally biased region" description="Polar residues" evidence="1">
    <location>
        <begin position="398"/>
        <end position="408"/>
    </location>
</feature>
<proteinExistence type="predicted"/>
<feature type="compositionally biased region" description="Basic residues" evidence="1">
    <location>
        <begin position="318"/>
        <end position="329"/>
    </location>
</feature>
<dbReference type="OrthoDB" id="419770at2759"/>
<dbReference type="AlphaFoldDB" id="A0A4U0WH17"/>
<evidence type="ECO:0000256" key="1">
    <source>
        <dbReference type="SAM" id="MobiDB-lite"/>
    </source>
</evidence>
<feature type="region of interest" description="Disordered" evidence="1">
    <location>
        <begin position="1"/>
        <end position="56"/>
    </location>
</feature>
<reference evidence="2 3" key="1">
    <citation type="submission" date="2017-03" db="EMBL/GenBank/DDBJ databases">
        <title>Genomes of endolithic fungi from Antarctica.</title>
        <authorList>
            <person name="Coleine C."/>
            <person name="Masonjones S."/>
            <person name="Stajich J.E."/>
        </authorList>
    </citation>
    <scope>NUCLEOTIDE SEQUENCE [LARGE SCALE GENOMIC DNA]</scope>
    <source>
        <strain evidence="2 3">CCFEE 5184</strain>
    </source>
</reference>
<comment type="caution">
    <text evidence="2">The sequence shown here is derived from an EMBL/GenBank/DDBJ whole genome shotgun (WGS) entry which is preliminary data.</text>
</comment>
<organism evidence="2 3">
    <name type="scientific">Friedmanniomyces simplex</name>
    <dbReference type="NCBI Taxonomy" id="329884"/>
    <lineage>
        <taxon>Eukaryota</taxon>
        <taxon>Fungi</taxon>
        <taxon>Dikarya</taxon>
        <taxon>Ascomycota</taxon>
        <taxon>Pezizomycotina</taxon>
        <taxon>Dothideomycetes</taxon>
        <taxon>Dothideomycetidae</taxon>
        <taxon>Mycosphaerellales</taxon>
        <taxon>Teratosphaeriaceae</taxon>
        <taxon>Friedmanniomyces</taxon>
    </lineage>
</organism>
<keyword evidence="3" id="KW-1185">Reference proteome</keyword>
<protein>
    <submittedName>
        <fullName evidence="2">Uncharacterized protein</fullName>
    </submittedName>
</protein>
<feature type="region of interest" description="Disordered" evidence="1">
    <location>
        <begin position="291"/>
        <end position="354"/>
    </location>
</feature>
<feature type="region of interest" description="Disordered" evidence="1">
    <location>
        <begin position="377"/>
        <end position="410"/>
    </location>
</feature>
<dbReference type="STRING" id="329884.A0A4U0WH17"/>
<feature type="region of interest" description="Disordered" evidence="1">
    <location>
        <begin position="475"/>
        <end position="501"/>
    </location>
</feature>
<sequence length="636" mass="69481">MAPPARPSLSITLPPNFEFHYSDGGLPRTPDRPLEEQTPLNPPPPPRPQTFKVRRKRAAIPEFYESEPMSGSSDMVIPTIEISEAEMSSPVQPTPTMEGLLAPAMPAFQRLVTPPKTPTARPQFSFSSPIESTANEWDLISSNKLRPAFERSGSVCSSFSDSSISSCGSSAFSAPNLGCASPESEATDPFLEDDMLKEDKVVLSPDLQSSPTAKRAKVHRDIKWTTPMDEHLWMTFLQYLGDPRVTPFKMLAGTPPPLGVCSRVASKARRTWSSRKSSAGLDTLMTTDRMQREGSPDTIRPSTNVKQPQWPRGDGATRKRLRNLCKRRPSLPAHYQRLLNTRSPSPFASSSSAERTPQNAFASYEMKMSLVTATAPSMQPEGPLAQLSSDEPVPAARPQTSSQRTSRPTDWFARIPRSKAHQKSLSLQSSLSLHADAEPGTLASPFDDTSNRMHLLQSMSQTKSLGRAAFKDGPSLDAPVELSGAPTASRTSLKRRFKSDEEKPARPALYDVFGPQADDSVIIRNRGFSVGAVRATDNLAKLFTPPPPPVPAPSVDHIMAEAPNLPDTSDLGPPGSRSAPRRLAEPVPRLGSPFTEVAGRQFNTFPRTYVATASNPQPFQQRLRELAAHNAAHQSR</sequence>
<gene>
    <name evidence="2" type="ORF">B0A55_11647</name>
</gene>